<dbReference type="GO" id="GO:0016712">
    <property type="term" value="F:oxidoreductase activity, acting on paired donors, with incorporation or reduction of molecular oxygen, reduced flavin or flavoprotein as one donor, and incorporation of one atom of oxygen"/>
    <property type="evidence" value="ECO:0007669"/>
    <property type="project" value="TreeGrafter"/>
</dbReference>
<dbReference type="Gene3D" id="1.10.540.10">
    <property type="entry name" value="Acyl-CoA dehydrogenase/oxidase, N-terminal domain"/>
    <property type="match status" value="1"/>
</dbReference>
<dbReference type="Pfam" id="PF02771">
    <property type="entry name" value="Acyl-CoA_dh_N"/>
    <property type="match status" value="1"/>
</dbReference>
<evidence type="ECO:0000313" key="5">
    <source>
        <dbReference type="EMBL" id="SDH57101.1"/>
    </source>
</evidence>
<dbReference type="RefSeq" id="WP_084304429.1">
    <property type="nucleotide sequence ID" value="NZ_FNDG01000005.1"/>
</dbReference>
<dbReference type="AlphaFoldDB" id="A0A1G8DHH4"/>
<dbReference type="GO" id="GO:0033539">
    <property type="term" value="P:fatty acid beta-oxidation using acyl-CoA dehydrogenase"/>
    <property type="evidence" value="ECO:0007669"/>
    <property type="project" value="TreeGrafter"/>
</dbReference>
<accession>A0A1G8DHH4</accession>
<dbReference type="InterPro" id="IPR046373">
    <property type="entry name" value="Acyl-CoA_Oxase/DH_mid-dom_sf"/>
</dbReference>
<dbReference type="GO" id="GO:0003995">
    <property type="term" value="F:acyl-CoA dehydrogenase activity"/>
    <property type="evidence" value="ECO:0007669"/>
    <property type="project" value="TreeGrafter"/>
</dbReference>
<name>A0A1G8DHH4_9GAMM</name>
<dbReference type="InterPro" id="IPR050741">
    <property type="entry name" value="Acyl-CoA_dehydrogenase"/>
</dbReference>
<dbReference type="InterPro" id="IPR036250">
    <property type="entry name" value="AcylCo_DH-like_C"/>
</dbReference>
<dbReference type="EMBL" id="FNDG01000005">
    <property type="protein sequence ID" value="SDH57101.1"/>
    <property type="molecule type" value="Genomic_DNA"/>
</dbReference>
<dbReference type="InterPro" id="IPR013107">
    <property type="entry name" value="Acyl-CoA_DH_C"/>
</dbReference>
<dbReference type="InterPro" id="IPR037069">
    <property type="entry name" value="AcylCoA_DH/ox_N_sf"/>
</dbReference>
<dbReference type="Pfam" id="PF08028">
    <property type="entry name" value="Acyl-CoA_dh_2"/>
    <property type="match status" value="1"/>
</dbReference>
<dbReference type="Gene3D" id="1.20.140.10">
    <property type="entry name" value="Butyryl-CoA Dehydrogenase, subunit A, domain 3"/>
    <property type="match status" value="1"/>
</dbReference>
<dbReference type="InterPro" id="IPR009100">
    <property type="entry name" value="AcylCoA_DH/oxidase_NM_dom_sf"/>
</dbReference>
<evidence type="ECO:0000256" key="1">
    <source>
        <dbReference type="ARBA" id="ARBA00023002"/>
    </source>
</evidence>
<organism evidence="5 6">
    <name type="scientific">Phytopseudomonas flavescens</name>
    <dbReference type="NCBI Taxonomy" id="29435"/>
    <lineage>
        <taxon>Bacteria</taxon>
        <taxon>Pseudomonadati</taxon>
        <taxon>Pseudomonadota</taxon>
        <taxon>Gammaproteobacteria</taxon>
        <taxon>Pseudomonadales</taxon>
        <taxon>Pseudomonadaceae</taxon>
        <taxon>Phytopseudomonas</taxon>
    </lineage>
</organism>
<feature type="domain" description="Acyl-CoA dehydrogenase/oxidase N-terminal" evidence="3">
    <location>
        <begin position="30"/>
        <end position="108"/>
    </location>
</feature>
<dbReference type="Proteomes" id="UP000198606">
    <property type="component" value="Unassembled WGS sequence"/>
</dbReference>
<dbReference type="Gene3D" id="2.40.110.10">
    <property type="entry name" value="Butyryl-CoA Dehydrogenase, subunit A, domain 2"/>
    <property type="match status" value="1"/>
</dbReference>
<protein>
    <submittedName>
        <fullName evidence="5">3-hydroxy-9,10-secoandrosta-1,3,5(10)-triene-9,17-dione monooxygenase</fullName>
    </submittedName>
</protein>
<dbReference type="PIRSF" id="PIRSF016578">
    <property type="entry name" value="HsaA"/>
    <property type="match status" value="1"/>
</dbReference>
<feature type="domain" description="Acyl-CoA dehydrogenase C-terminal" evidence="4">
    <location>
        <begin position="247"/>
        <end position="376"/>
    </location>
</feature>
<dbReference type="GO" id="GO:0005737">
    <property type="term" value="C:cytoplasm"/>
    <property type="evidence" value="ECO:0007669"/>
    <property type="project" value="TreeGrafter"/>
</dbReference>
<dbReference type="SUPFAM" id="SSF56645">
    <property type="entry name" value="Acyl-CoA dehydrogenase NM domain-like"/>
    <property type="match status" value="1"/>
</dbReference>
<dbReference type="PANTHER" id="PTHR48083:SF19">
    <property type="entry name" value="FLAVIN-DEPENDENT MONOOXYGENASE, OXYGENASE SUBUNIT HSAA"/>
    <property type="match status" value="1"/>
</dbReference>
<comment type="similarity">
    <text evidence="2">Belongs to the HpaH/HsaA monooxygenase family.</text>
</comment>
<evidence type="ECO:0000259" key="4">
    <source>
        <dbReference type="Pfam" id="PF08028"/>
    </source>
</evidence>
<evidence type="ECO:0000313" key="6">
    <source>
        <dbReference type="Proteomes" id="UP000198606"/>
    </source>
</evidence>
<dbReference type="SUPFAM" id="SSF47203">
    <property type="entry name" value="Acyl-CoA dehydrogenase C-terminal domain-like"/>
    <property type="match status" value="1"/>
</dbReference>
<evidence type="ECO:0000259" key="3">
    <source>
        <dbReference type="Pfam" id="PF02771"/>
    </source>
</evidence>
<gene>
    <name evidence="5" type="ORF">SAMN05216588_105263</name>
</gene>
<dbReference type="STRING" id="29435.SAMN05216588_105263"/>
<keyword evidence="1" id="KW-0560">Oxidoreductase</keyword>
<keyword evidence="5" id="KW-0503">Monooxygenase</keyword>
<dbReference type="InterPro" id="IPR013786">
    <property type="entry name" value="AcylCoA_DH/ox_N"/>
</dbReference>
<sequence>MKGGVQSEQQNAIASFYEVIAELSPKWQARSLQADENSQLPLETFLELRDAKLFGLCAPKRFGGHSLPWNEFVQLTTTIAASCPATAWLVGLVGSHAAIIARMSEECQTEVFRDGTQQLFATASLQQQSTVFKCESSFVVSGKWSISSGIDFAKWVVLYVRHEVFGSVPHLVVLPTSQVSIIDDWNVFGLRATGSKSVLVSDAVIPSYRVINQDACFNLNPPGAVSNTDAPYFGRSYIPYLSSVILGPLLGTAKGGMAAALDVLIPSYARIGDDRAGAKPLLELAVAESAVELRIAEMLVANCSALLTSFVSAEEDRAFFENKWNAIRQDKAYVVKLCNKAMDRLADELGTRGVFSTGRFQLLWRDLKVMSKHMDVRWDRMMLPVGQELLKAQGVCPS</sequence>
<dbReference type="GO" id="GO:0050660">
    <property type="term" value="F:flavin adenine dinucleotide binding"/>
    <property type="evidence" value="ECO:0007669"/>
    <property type="project" value="InterPro"/>
</dbReference>
<dbReference type="PANTHER" id="PTHR48083">
    <property type="entry name" value="MEDIUM-CHAIN SPECIFIC ACYL-COA DEHYDROGENASE, MITOCHONDRIAL-RELATED"/>
    <property type="match status" value="1"/>
</dbReference>
<reference evidence="5 6" key="1">
    <citation type="submission" date="2016-10" db="EMBL/GenBank/DDBJ databases">
        <authorList>
            <person name="de Groot N.N."/>
        </authorList>
    </citation>
    <scope>NUCLEOTIDE SEQUENCE [LARGE SCALE GENOMIC DNA]</scope>
    <source>
        <strain evidence="5 6">LMG 18387</strain>
    </source>
</reference>
<proteinExistence type="inferred from homology"/>
<evidence type="ECO:0000256" key="2">
    <source>
        <dbReference type="ARBA" id="ARBA00049661"/>
    </source>
</evidence>